<reference evidence="2" key="1">
    <citation type="journal article" date="2015" name="Nat. Genet.">
        <title>The genome and transcriptome of the zoonotic hookworm Ancylostoma ceylanicum identify infection-specific gene families.</title>
        <authorList>
            <person name="Schwarz E.M."/>
            <person name="Hu Y."/>
            <person name="Antoshechkin I."/>
            <person name="Miller M.M."/>
            <person name="Sternberg P.W."/>
            <person name="Aroian R.V."/>
        </authorList>
    </citation>
    <scope>NUCLEOTIDE SEQUENCE</scope>
    <source>
        <strain evidence="2">HY135</strain>
    </source>
</reference>
<dbReference type="InterPro" id="IPR035109">
    <property type="entry name" value="ASPR"/>
</dbReference>
<dbReference type="AlphaFoldDB" id="A0A016UNU8"/>
<comment type="caution">
    <text evidence="1">The sequence shown here is derived from an EMBL/GenBank/DDBJ whole genome shotgun (WGS) entry which is preliminary data.</text>
</comment>
<proteinExistence type="predicted"/>
<dbReference type="Pfam" id="PF17641">
    <property type="entry name" value="ASPRs"/>
    <property type="match status" value="2"/>
</dbReference>
<name>A0A016UNU8_9BILA</name>
<organism evidence="1 2">
    <name type="scientific">Ancylostoma ceylanicum</name>
    <dbReference type="NCBI Taxonomy" id="53326"/>
    <lineage>
        <taxon>Eukaryota</taxon>
        <taxon>Metazoa</taxon>
        <taxon>Ecdysozoa</taxon>
        <taxon>Nematoda</taxon>
        <taxon>Chromadorea</taxon>
        <taxon>Rhabditida</taxon>
        <taxon>Rhabditina</taxon>
        <taxon>Rhabditomorpha</taxon>
        <taxon>Strongyloidea</taxon>
        <taxon>Ancylostomatidae</taxon>
        <taxon>Ancylostomatinae</taxon>
        <taxon>Ancylostoma</taxon>
    </lineage>
</organism>
<gene>
    <name evidence="1" type="primary">Acey_s0031.g2248</name>
    <name evidence="1" type="synonym">ASP-s0031.g2248</name>
    <name evidence="1" type="ORF">Y032_0031g2248</name>
</gene>
<sequence>MTKLSPEWKKMLWQKYDCELEAVAYQLARDGLSSMPERNALYGESPRKGRLNVKNVIQGWKHRLQLMSNEKKFGCIVLAGRKLFKAFYLISIACFADASKHKLPDCQMMLPLETIGKHMRGRLYDEVVAEYDCELEEIAHQLARDGLSSMPERNALYGESTTTERLNLRNVVQGWKHRLQLMSNETKFGCIVLAGPRRFKVVCVFE</sequence>
<protein>
    <submittedName>
        <fullName evidence="1">Uncharacterized protein</fullName>
    </submittedName>
</protein>
<evidence type="ECO:0000313" key="1">
    <source>
        <dbReference type="EMBL" id="EYC17049.1"/>
    </source>
</evidence>
<accession>A0A016UNU8</accession>
<evidence type="ECO:0000313" key="2">
    <source>
        <dbReference type="Proteomes" id="UP000024635"/>
    </source>
</evidence>
<keyword evidence="2" id="KW-1185">Reference proteome</keyword>
<dbReference type="EMBL" id="JARK01001367">
    <property type="protein sequence ID" value="EYC17049.1"/>
    <property type="molecule type" value="Genomic_DNA"/>
</dbReference>
<dbReference type="Proteomes" id="UP000024635">
    <property type="component" value="Unassembled WGS sequence"/>
</dbReference>